<dbReference type="EMBL" id="JAJMLW010000002">
    <property type="protein sequence ID" value="MCI2242036.1"/>
    <property type="molecule type" value="Genomic_DNA"/>
</dbReference>
<dbReference type="InterPro" id="IPR017896">
    <property type="entry name" value="4Fe4S_Fe-S-bd"/>
</dbReference>
<protein>
    <recommendedName>
        <fullName evidence="1">4Fe-4S ferredoxin-type domain-containing protein</fullName>
    </recommendedName>
</protein>
<dbReference type="SUPFAM" id="SSF54862">
    <property type="entry name" value="4Fe-4S ferredoxins"/>
    <property type="match status" value="1"/>
</dbReference>
<dbReference type="Gene3D" id="3.30.70.20">
    <property type="match status" value="1"/>
</dbReference>
<keyword evidence="3" id="KW-1185">Reference proteome</keyword>
<evidence type="ECO:0000313" key="3">
    <source>
        <dbReference type="Proteomes" id="UP001430755"/>
    </source>
</evidence>
<dbReference type="RefSeq" id="WP_242164864.1">
    <property type="nucleotide sequence ID" value="NZ_JAJMLW010000002.1"/>
</dbReference>
<evidence type="ECO:0000259" key="1">
    <source>
        <dbReference type="PROSITE" id="PS51379"/>
    </source>
</evidence>
<gene>
    <name evidence="2" type="ORF">LPT13_06690</name>
</gene>
<comment type="caution">
    <text evidence="2">The sequence shown here is derived from an EMBL/GenBank/DDBJ whole genome shotgun (WGS) entry which is preliminary data.</text>
</comment>
<proteinExistence type="predicted"/>
<reference evidence="2" key="1">
    <citation type="submission" date="2021-11" db="EMBL/GenBank/DDBJ databases">
        <title>A Novel Adlercreutzia Species, isolated from a Allomyrina dichotoma larva feces.</title>
        <authorList>
            <person name="Suh M.K."/>
        </authorList>
    </citation>
    <scope>NUCLEOTIDE SEQUENCE</scope>
    <source>
        <strain evidence="2">JBNU-10</strain>
    </source>
</reference>
<accession>A0ABS9WGQ7</accession>
<feature type="domain" description="4Fe-4S ferredoxin-type" evidence="1">
    <location>
        <begin position="9"/>
        <end position="39"/>
    </location>
</feature>
<name>A0ABS9WGQ7_9ACTN</name>
<dbReference type="PROSITE" id="PS51379">
    <property type="entry name" value="4FE4S_FER_2"/>
    <property type="match status" value="1"/>
</dbReference>
<sequence>MSRIDGGGIALLLDLDDCIGCFGCEAACRETYRYPYHEDWMKVVRREPVVVDGELRQYHLVAPVLDKCRVCYEADPNPLCVTGCAAQALKIGPLAEIVPQAEGRHCAIFTA</sequence>
<evidence type="ECO:0000313" key="2">
    <source>
        <dbReference type="EMBL" id="MCI2242036.1"/>
    </source>
</evidence>
<dbReference type="Proteomes" id="UP001430755">
    <property type="component" value="Unassembled WGS sequence"/>
</dbReference>
<organism evidence="2 3">
    <name type="scientific">Adlercreutzia faecimuris</name>
    <dbReference type="NCBI Taxonomy" id="2897341"/>
    <lineage>
        <taxon>Bacteria</taxon>
        <taxon>Bacillati</taxon>
        <taxon>Actinomycetota</taxon>
        <taxon>Coriobacteriia</taxon>
        <taxon>Eggerthellales</taxon>
        <taxon>Eggerthellaceae</taxon>
        <taxon>Adlercreutzia</taxon>
    </lineage>
</organism>